<protein>
    <submittedName>
        <fullName evidence="1">Uncharacterized protein</fullName>
    </submittedName>
</protein>
<reference evidence="2" key="2">
    <citation type="submission" date="2015-01" db="EMBL/GenBank/DDBJ databases">
        <title>Evolutionary Origins and Diversification of the Mycorrhizal Mutualists.</title>
        <authorList>
            <consortium name="DOE Joint Genome Institute"/>
            <consortium name="Mycorrhizal Genomics Consortium"/>
            <person name="Kohler A."/>
            <person name="Kuo A."/>
            <person name="Nagy L.G."/>
            <person name="Floudas D."/>
            <person name="Copeland A."/>
            <person name="Barry K.W."/>
            <person name="Cichocki N."/>
            <person name="Veneault-Fourrey C."/>
            <person name="LaButti K."/>
            <person name="Lindquist E.A."/>
            <person name="Lipzen A."/>
            <person name="Lundell T."/>
            <person name="Morin E."/>
            <person name="Murat C."/>
            <person name="Riley R."/>
            <person name="Ohm R."/>
            <person name="Sun H."/>
            <person name="Tunlid A."/>
            <person name="Henrissat B."/>
            <person name="Grigoriev I.V."/>
            <person name="Hibbett D.S."/>
            <person name="Martin F."/>
        </authorList>
    </citation>
    <scope>NUCLEOTIDE SEQUENCE [LARGE SCALE GENOMIC DNA]</scope>
    <source>
        <strain evidence="2">F 1598</strain>
    </source>
</reference>
<accession>A0A0C3AL82</accession>
<reference evidence="1 2" key="1">
    <citation type="submission" date="2014-04" db="EMBL/GenBank/DDBJ databases">
        <authorList>
            <consortium name="DOE Joint Genome Institute"/>
            <person name="Kuo A."/>
            <person name="Tarkka M."/>
            <person name="Buscot F."/>
            <person name="Kohler A."/>
            <person name="Nagy L.G."/>
            <person name="Floudas D."/>
            <person name="Copeland A."/>
            <person name="Barry K.W."/>
            <person name="Cichocki N."/>
            <person name="Veneault-Fourrey C."/>
            <person name="LaButti K."/>
            <person name="Lindquist E.A."/>
            <person name="Lipzen A."/>
            <person name="Lundell T."/>
            <person name="Morin E."/>
            <person name="Murat C."/>
            <person name="Sun H."/>
            <person name="Tunlid A."/>
            <person name="Henrissat B."/>
            <person name="Grigoriev I.V."/>
            <person name="Hibbett D.S."/>
            <person name="Martin F."/>
            <person name="Nordberg H.P."/>
            <person name="Cantor M.N."/>
            <person name="Hua S.X."/>
        </authorList>
    </citation>
    <scope>NUCLEOTIDE SEQUENCE [LARGE SCALE GENOMIC DNA]</scope>
    <source>
        <strain evidence="1 2">F 1598</strain>
    </source>
</reference>
<keyword evidence="2" id="KW-1185">Reference proteome</keyword>
<organism evidence="1 2">
    <name type="scientific">Piloderma croceum (strain F 1598)</name>
    <dbReference type="NCBI Taxonomy" id="765440"/>
    <lineage>
        <taxon>Eukaryota</taxon>
        <taxon>Fungi</taxon>
        <taxon>Dikarya</taxon>
        <taxon>Basidiomycota</taxon>
        <taxon>Agaricomycotina</taxon>
        <taxon>Agaricomycetes</taxon>
        <taxon>Agaricomycetidae</taxon>
        <taxon>Atheliales</taxon>
        <taxon>Atheliaceae</taxon>
        <taxon>Piloderma</taxon>
    </lineage>
</organism>
<dbReference type="AlphaFoldDB" id="A0A0C3AL82"/>
<dbReference type="InParanoid" id="A0A0C3AL82"/>
<dbReference type="HOGENOM" id="CLU_2832083_0_0_1"/>
<sequence>MNLPEPSDSELDIVACAYLSAMKSLCAHVDPRLAISSYPLVLLLSVYALDPGVVAPPSTSSSGQQS</sequence>
<dbReference type="Proteomes" id="UP000054166">
    <property type="component" value="Unassembled WGS sequence"/>
</dbReference>
<name>A0A0C3AL82_PILCF</name>
<gene>
    <name evidence="1" type="ORF">PILCRDRAFT_828055</name>
</gene>
<proteinExistence type="predicted"/>
<evidence type="ECO:0000313" key="2">
    <source>
        <dbReference type="Proteomes" id="UP000054166"/>
    </source>
</evidence>
<evidence type="ECO:0000313" key="1">
    <source>
        <dbReference type="EMBL" id="KIM74633.1"/>
    </source>
</evidence>
<dbReference type="EMBL" id="KN833058">
    <property type="protein sequence ID" value="KIM74633.1"/>
    <property type="molecule type" value="Genomic_DNA"/>
</dbReference>